<organism evidence="5 6">
    <name type="scientific">Syphacia muris</name>
    <dbReference type="NCBI Taxonomy" id="451379"/>
    <lineage>
        <taxon>Eukaryota</taxon>
        <taxon>Metazoa</taxon>
        <taxon>Ecdysozoa</taxon>
        <taxon>Nematoda</taxon>
        <taxon>Chromadorea</taxon>
        <taxon>Rhabditida</taxon>
        <taxon>Spirurina</taxon>
        <taxon>Oxyuridomorpha</taxon>
        <taxon>Oxyuroidea</taxon>
        <taxon>Oxyuridae</taxon>
        <taxon>Syphacia</taxon>
    </lineage>
</organism>
<dbReference type="Proteomes" id="UP000046393">
    <property type="component" value="Unplaced"/>
</dbReference>
<keyword evidence="2 4" id="KW-1133">Transmembrane helix</keyword>
<reference evidence="6" key="1">
    <citation type="submission" date="2017-02" db="UniProtKB">
        <authorList>
            <consortium name="WormBaseParasite"/>
        </authorList>
    </citation>
    <scope>IDENTIFICATION</scope>
</reference>
<evidence type="ECO:0000256" key="3">
    <source>
        <dbReference type="ARBA" id="ARBA00023136"/>
    </source>
</evidence>
<keyword evidence="5" id="KW-1185">Reference proteome</keyword>
<keyword evidence="4" id="KW-0186">Copper</keyword>
<dbReference type="AlphaFoldDB" id="A0A0N5AYL7"/>
<dbReference type="Pfam" id="PF04145">
    <property type="entry name" value="Ctr"/>
    <property type="match status" value="1"/>
</dbReference>
<evidence type="ECO:0000313" key="6">
    <source>
        <dbReference type="WBParaSite" id="SMUV_0001006201-mRNA-1"/>
    </source>
</evidence>
<feature type="transmembrane region" description="Helical" evidence="4">
    <location>
        <begin position="20"/>
        <end position="43"/>
    </location>
</feature>
<accession>A0A0N5AYL7</accession>
<sequence length="161" mass="17973">MDMADMTLHTGTREFVLFKFWKIGSVAGMTGSMVIVMLMCILFEALKALRVFLAKVEVAKRHERMQGLPSHPEASSRIDVSSNDSLTYPPVLGFTGSGKVFTSYRLMQALLYALQASLAYFLMLIVMTFNIWLLIAVVLGEAFGYFLFTGEPLNSDSLQHC</sequence>
<keyword evidence="3 4" id="KW-0472">Membrane</keyword>
<evidence type="ECO:0000256" key="1">
    <source>
        <dbReference type="ARBA" id="ARBA00022692"/>
    </source>
</evidence>
<comment type="similarity">
    <text evidence="4">Belongs to the copper transporter (Ctr) (TC 1.A.56) family. SLC31A subfamily.</text>
</comment>
<dbReference type="PANTHER" id="PTHR12483:SF106">
    <property type="entry name" value="COPPER TRANSPORT PROTEIN"/>
    <property type="match status" value="1"/>
</dbReference>
<keyword evidence="4" id="KW-0187">Copper transport</keyword>
<name>A0A0N5AYL7_9BILA</name>
<dbReference type="GO" id="GO:0005375">
    <property type="term" value="F:copper ion transmembrane transporter activity"/>
    <property type="evidence" value="ECO:0007669"/>
    <property type="project" value="UniProtKB-UniRule"/>
</dbReference>
<dbReference type="STRING" id="451379.A0A0N5AYL7"/>
<dbReference type="GO" id="GO:0016020">
    <property type="term" value="C:membrane"/>
    <property type="evidence" value="ECO:0007669"/>
    <property type="project" value="UniProtKB-SubCell"/>
</dbReference>
<evidence type="ECO:0000313" key="5">
    <source>
        <dbReference type="Proteomes" id="UP000046393"/>
    </source>
</evidence>
<evidence type="ECO:0000256" key="2">
    <source>
        <dbReference type="ARBA" id="ARBA00022989"/>
    </source>
</evidence>
<evidence type="ECO:0000256" key="4">
    <source>
        <dbReference type="RuleBase" id="RU367022"/>
    </source>
</evidence>
<keyword evidence="1 4" id="KW-0812">Transmembrane</keyword>
<protein>
    <recommendedName>
        <fullName evidence="4">Copper transport protein</fullName>
    </recommendedName>
</protein>
<dbReference type="WBParaSite" id="SMUV_0001006201-mRNA-1">
    <property type="protein sequence ID" value="SMUV_0001006201-mRNA-1"/>
    <property type="gene ID" value="SMUV_0001006201"/>
</dbReference>
<dbReference type="InterPro" id="IPR007274">
    <property type="entry name" value="Cop_transporter"/>
</dbReference>
<comment type="subcellular location">
    <subcellularLocation>
        <location evidence="4">Membrane</location>
        <topology evidence="4">Multi-pass membrane protein</topology>
    </subcellularLocation>
</comment>
<keyword evidence="4" id="KW-0406">Ion transport</keyword>
<dbReference type="PANTHER" id="PTHR12483">
    <property type="entry name" value="SOLUTE CARRIER FAMILY 31 COPPER TRANSPORTERS"/>
    <property type="match status" value="1"/>
</dbReference>
<proteinExistence type="inferred from homology"/>
<keyword evidence="4" id="KW-0813">Transport</keyword>